<name>C6X9C3_METGS</name>
<dbReference type="InterPro" id="IPR002781">
    <property type="entry name" value="TM_pro_TauE-like"/>
</dbReference>
<reference evidence="6 7" key="2">
    <citation type="journal article" date="2011" name="J. Bacteriol.">
        <title>Genomes of three methylotrophs from a single niche uncover genetic and metabolic divergence of Methylophilaceae.</title>
        <authorList>
            <person name="Lapidus A."/>
            <person name="Clum A."/>
            <person name="Labutti K."/>
            <person name="Kaluzhnaya M.G."/>
            <person name="Lim S."/>
            <person name="Beck D.A."/>
            <person name="Glavina Del Rio T."/>
            <person name="Nolan M."/>
            <person name="Mavromatis K."/>
            <person name="Huntemann M."/>
            <person name="Lucas S."/>
            <person name="Lidstrom M.E."/>
            <person name="Ivanova N."/>
            <person name="Chistoserdova L."/>
        </authorList>
    </citation>
    <scope>NUCLEOTIDE SEQUENCE [LARGE SCALE GENOMIC DNA]</scope>
    <source>
        <strain evidence="6 7">SIP3-4</strain>
    </source>
</reference>
<accession>C6X9C3</accession>
<keyword evidence="5" id="KW-1003">Cell membrane</keyword>
<keyword evidence="2 5" id="KW-0812">Transmembrane</keyword>
<dbReference type="Proteomes" id="UP000002743">
    <property type="component" value="Chromosome"/>
</dbReference>
<evidence type="ECO:0000256" key="2">
    <source>
        <dbReference type="ARBA" id="ARBA00022692"/>
    </source>
</evidence>
<evidence type="ECO:0000256" key="1">
    <source>
        <dbReference type="ARBA" id="ARBA00004141"/>
    </source>
</evidence>
<dbReference type="PANTHER" id="PTHR43483">
    <property type="entry name" value="MEMBRANE TRANSPORTER PROTEIN HI_0806-RELATED"/>
    <property type="match status" value="1"/>
</dbReference>
<dbReference type="eggNOG" id="COG0730">
    <property type="taxonomic scope" value="Bacteria"/>
</dbReference>
<feature type="transmembrane region" description="Helical" evidence="5">
    <location>
        <begin position="242"/>
        <end position="260"/>
    </location>
</feature>
<organism evidence="6 7">
    <name type="scientific">Methylovorus glucosotrophus (strain SIP3-4)</name>
    <dbReference type="NCBI Taxonomy" id="582744"/>
    <lineage>
        <taxon>Bacteria</taxon>
        <taxon>Pseudomonadati</taxon>
        <taxon>Pseudomonadota</taxon>
        <taxon>Betaproteobacteria</taxon>
        <taxon>Nitrosomonadales</taxon>
        <taxon>Methylophilaceae</taxon>
        <taxon>Methylovorus</taxon>
    </lineage>
</organism>
<dbReference type="EMBL" id="CP001674">
    <property type="protein sequence ID" value="ACT49743.1"/>
    <property type="molecule type" value="Genomic_DNA"/>
</dbReference>
<dbReference type="HOGENOM" id="CLU_045498_6_0_4"/>
<keyword evidence="4 5" id="KW-0472">Membrane</keyword>
<feature type="transmembrane region" description="Helical" evidence="5">
    <location>
        <begin position="46"/>
        <end position="66"/>
    </location>
</feature>
<evidence type="ECO:0000313" key="6">
    <source>
        <dbReference type="EMBL" id="ACT49743.1"/>
    </source>
</evidence>
<feature type="transmembrane region" description="Helical" evidence="5">
    <location>
        <begin position="78"/>
        <end position="99"/>
    </location>
</feature>
<feature type="transmembrane region" description="Helical" evidence="5">
    <location>
        <begin position="137"/>
        <end position="155"/>
    </location>
</feature>
<keyword evidence="3 5" id="KW-1133">Transmembrane helix</keyword>
<evidence type="ECO:0000313" key="7">
    <source>
        <dbReference type="Proteomes" id="UP000002743"/>
    </source>
</evidence>
<dbReference type="PANTHER" id="PTHR43483:SF3">
    <property type="entry name" value="MEMBRANE TRANSPORTER PROTEIN HI_0806-RELATED"/>
    <property type="match status" value="1"/>
</dbReference>
<feature type="transmembrane region" description="Helical" evidence="5">
    <location>
        <begin position="175"/>
        <end position="197"/>
    </location>
</feature>
<feature type="transmembrane region" description="Helical" evidence="5">
    <location>
        <begin position="7"/>
        <end position="34"/>
    </location>
</feature>
<dbReference type="RefSeq" id="WP_015829392.1">
    <property type="nucleotide sequence ID" value="NC_012969.1"/>
</dbReference>
<dbReference type="STRING" id="582744.Msip34_0495"/>
<sequence length="263" mass="27466">MEFLYYLAAGAATGVLSGLFGIGGGVVIVSILAYLFAGLGFPESHIMHIALGTSLASIVFTSLSSARAHHRKDNVDFPLVRQLAPTIVLGTLLGSLIVAQIHSHALQAIFAVFLTAVACQMLFKLSPNQASRVPGRWLNGVMGVVIGFISSLVGIGGGTVSVPYLHYFNVPLKRAIGTSAAIGLPIALAGTIGYIYTGWSVPGLPANSLGFIYLPALAGIALASIITAPWGAALAHRLPTPILRRLFACLLLALGLNMLWKVI</sequence>
<comment type="subcellular location">
    <subcellularLocation>
        <location evidence="5">Cell membrane</location>
        <topology evidence="5">Multi-pass membrane protein</topology>
    </subcellularLocation>
    <subcellularLocation>
        <location evidence="1">Membrane</location>
        <topology evidence="1">Multi-pass membrane protein</topology>
    </subcellularLocation>
</comment>
<dbReference type="KEGG" id="mei:Msip34_0495"/>
<gene>
    <name evidence="6" type="ordered locus">Msip34_0495</name>
</gene>
<feature type="transmembrane region" description="Helical" evidence="5">
    <location>
        <begin position="105"/>
        <end position="125"/>
    </location>
</feature>
<evidence type="ECO:0000256" key="3">
    <source>
        <dbReference type="ARBA" id="ARBA00022989"/>
    </source>
</evidence>
<dbReference type="GO" id="GO:0005886">
    <property type="term" value="C:plasma membrane"/>
    <property type="evidence" value="ECO:0007669"/>
    <property type="project" value="UniProtKB-SubCell"/>
</dbReference>
<dbReference type="Pfam" id="PF01925">
    <property type="entry name" value="TauE"/>
    <property type="match status" value="1"/>
</dbReference>
<proteinExistence type="inferred from homology"/>
<reference evidence="7" key="1">
    <citation type="submission" date="2009-07" db="EMBL/GenBank/DDBJ databases">
        <title>Complete sequence of chromosome of Methylovorus sp. SIP3-4.</title>
        <authorList>
            <person name="Lucas S."/>
            <person name="Copeland A."/>
            <person name="Lapidus A."/>
            <person name="Glavina del Rio T."/>
            <person name="Tice H."/>
            <person name="Bruce D."/>
            <person name="Goodwin L."/>
            <person name="Pitluck S."/>
            <person name="Clum A."/>
            <person name="Larimer F."/>
            <person name="Land M."/>
            <person name="Hauser L."/>
            <person name="Kyrpides N."/>
            <person name="Mikhailova N."/>
            <person name="Kayluzhnaya M."/>
            <person name="Chistoserdova L."/>
        </authorList>
    </citation>
    <scope>NUCLEOTIDE SEQUENCE [LARGE SCALE GENOMIC DNA]</scope>
    <source>
        <strain evidence="7">SIP3-4</strain>
    </source>
</reference>
<dbReference type="AlphaFoldDB" id="C6X9C3"/>
<keyword evidence="7" id="KW-1185">Reference proteome</keyword>
<protein>
    <recommendedName>
        <fullName evidence="5">Probable membrane transporter protein</fullName>
    </recommendedName>
</protein>
<feature type="transmembrane region" description="Helical" evidence="5">
    <location>
        <begin position="209"/>
        <end position="230"/>
    </location>
</feature>
<comment type="similarity">
    <text evidence="5">Belongs to the 4-toluene sulfonate uptake permease (TSUP) (TC 2.A.102) family.</text>
</comment>
<evidence type="ECO:0000256" key="4">
    <source>
        <dbReference type="ARBA" id="ARBA00023136"/>
    </source>
</evidence>
<dbReference type="OrthoDB" id="457670at2"/>
<evidence type="ECO:0000256" key="5">
    <source>
        <dbReference type="RuleBase" id="RU363041"/>
    </source>
</evidence>